<evidence type="ECO:0000259" key="6">
    <source>
        <dbReference type="Pfam" id="PF24894"/>
    </source>
</evidence>
<evidence type="ECO:0000259" key="5">
    <source>
        <dbReference type="Pfam" id="PF00483"/>
    </source>
</evidence>
<proteinExistence type="inferred from homology"/>
<evidence type="ECO:0000256" key="4">
    <source>
        <dbReference type="ARBA" id="ARBA00023056"/>
    </source>
</evidence>
<dbReference type="CDD" id="cd02508">
    <property type="entry name" value="ADP_Glucose_PP"/>
    <property type="match status" value="1"/>
</dbReference>
<comment type="similarity">
    <text evidence="1">Belongs to the bacterial/plant glucose-1-phosphate adenylyltransferase family.</text>
</comment>
<evidence type="ECO:0000256" key="3">
    <source>
        <dbReference type="ARBA" id="ARBA00022695"/>
    </source>
</evidence>
<keyword evidence="4" id="KW-0320">Glycogen biosynthesis</keyword>
<dbReference type="EMBL" id="BMJI01000005">
    <property type="protein sequence ID" value="GGC87197.1"/>
    <property type="molecule type" value="Genomic_DNA"/>
</dbReference>
<sequence>MSAGRARPTVLAVLLAGGAGGRMGPLTAGKAKPALPFAGSHHLIDVPLSNLVHSDVSDVWVVEQFQPHFLNEHVANGRPWDLDRTHGGLRLLPPYEGAEGEGFAEGNADSLHRQAELIREFGPDLVLTLSADHLYRLDYRDVVDTHLAAGADLTMVTTEIEGDVSRFSVVQAESGRITDFAYKPDEPTGSLVGTEVFLYDTDVLLDTLAMLLDRDGRLEDYGDALVPHLVEHGTVAEHRLEGYWRDVGTLESYWEAHQELLHGGGFDVSDPTWPMYTAQPQQRPAFVAAGATVANSLLSAGAVVRGTVVDSVIGPGVVVEEGATVRSSVLMDDVVVAADATVETALIDLQVRIGAGAVVGEADSGRSIATDGDGDAGITVLGARHRVGDGEHVPAGAQLPEPA</sequence>
<organism evidence="7 8">
    <name type="scientific">Tersicoccus solisilvae</name>
    <dbReference type="NCBI Taxonomy" id="1882339"/>
    <lineage>
        <taxon>Bacteria</taxon>
        <taxon>Bacillati</taxon>
        <taxon>Actinomycetota</taxon>
        <taxon>Actinomycetes</taxon>
        <taxon>Micrococcales</taxon>
        <taxon>Micrococcaceae</taxon>
        <taxon>Tersicoccus</taxon>
    </lineage>
</organism>
<protein>
    <submittedName>
        <fullName evidence="7">Glucose-1-phosphate adenylyltransferase</fullName>
    </submittedName>
</protein>
<dbReference type="RefSeq" id="WP_188667489.1">
    <property type="nucleotide sequence ID" value="NZ_BMJI01000005.1"/>
</dbReference>
<dbReference type="Gene3D" id="3.90.550.10">
    <property type="entry name" value="Spore Coat Polysaccharide Biosynthesis Protein SpsA, Chain A"/>
    <property type="match status" value="1"/>
</dbReference>
<feature type="domain" description="Nucleotidyl transferase" evidence="5">
    <location>
        <begin position="12"/>
        <end position="261"/>
    </location>
</feature>
<dbReference type="InterPro" id="IPR005835">
    <property type="entry name" value="NTP_transferase_dom"/>
</dbReference>
<dbReference type="Pfam" id="PF00483">
    <property type="entry name" value="NTP_transferase"/>
    <property type="match status" value="1"/>
</dbReference>
<dbReference type="PANTHER" id="PTHR43523">
    <property type="entry name" value="GLUCOSE-1-PHOSPHATE ADENYLYLTRANSFERASE-RELATED"/>
    <property type="match status" value="1"/>
</dbReference>
<evidence type="ECO:0000256" key="1">
    <source>
        <dbReference type="ARBA" id="ARBA00010443"/>
    </source>
</evidence>
<evidence type="ECO:0000256" key="2">
    <source>
        <dbReference type="ARBA" id="ARBA00022679"/>
    </source>
</evidence>
<dbReference type="InterPro" id="IPR011831">
    <property type="entry name" value="ADP-Glc_PPase"/>
</dbReference>
<dbReference type="Proteomes" id="UP000597761">
    <property type="component" value="Unassembled WGS sequence"/>
</dbReference>
<comment type="caution">
    <text evidence="7">The sequence shown here is derived from an EMBL/GenBank/DDBJ whole genome shotgun (WGS) entry which is preliminary data.</text>
</comment>
<dbReference type="CDD" id="cd04651">
    <property type="entry name" value="LbH_G1P_AT_C"/>
    <property type="match status" value="1"/>
</dbReference>
<dbReference type="SUPFAM" id="SSF51161">
    <property type="entry name" value="Trimeric LpxA-like enzymes"/>
    <property type="match status" value="1"/>
</dbReference>
<evidence type="ECO:0000313" key="7">
    <source>
        <dbReference type="EMBL" id="GGC87197.1"/>
    </source>
</evidence>
<keyword evidence="2" id="KW-0808">Transferase</keyword>
<feature type="domain" description="Glucose-1-phosphate adenylyltransferase/Bifunctional protein GlmU-like C-terminal hexapeptide" evidence="6">
    <location>
        <begin position="291"/>
        <end position="362"/>
    </location>
</feature>
<dbReference type="Gene3D" id="2.160.10.10">
    <property type="entry name" value="Hexapeptide repeat proteins"/>
    <property type="match status" value="1"/>
</dbReference>
<reference evidence="8" key="1">
    <citation type="journal article" date="2019" name="Int. J. Syst. Evol. Microbiol.">
        <title>The Global Catalogue of Microorganisms (GCM) 10K type strain sequencing project: providing services to taxonomists for standard genome sequencing and annotation.</title>
        <authorList>
            <consortium name="The Broad Institute Genomics Platform"/>
            <consortium name="The Broad Institute Genome Sequencing Center for Infectious Disease"/>
            <person name="Wu L."/>
            <person name="Ma J."/>
        </authorList>
    </citation>
    <scope>NUCLEOTIDE SEQUENCE [LARGE SCALE GENOMIC DNA]</scope>
    <source>
        <strain evidence="8">CGMCC 1.15480</strain>
    </source>
</reference>
<name>A0ABQ1NY65_9MICC</name>
<dbReference type="Pfam" id="PF24894">
    <property type="entry name" value="Hexapep_GlmU"/>
    <property type="match status" value="1"/>
</dbReference>
<dbReference type="InterPro" id="IPR029044">
    <property type="entry name" value="Nucleotide-diphossugar_trans"/>
</dbReference>
<keyword evidence="8" id="KW-1185">Reference proteome</keyword>
<dbReference type="InterPro" id="IPR056818">
    <property type="entry name" value="GlmU/GlgC-like_hexapep"/>
</dbReference>
<gene>
    <name evidence="7" type="ORF">GCM10011512_12630</name>
</gene>
<accession>A0ABQ1NY65</accession>
<keyword evidence="3 7" id="KW-0548">Nucleotidyltransferase</keyword>
<dbReference type="PANTHER" id="PTHR43523:SF2">
    <property type="entry name" value="GLUCOSE-1-PHOSPHATE ADENYLYLTRANSFERASE"/>
    <property type="match status" value="1"/>
</dbReference>
<evidence type="ECO:0000313" key="8">
    <source>
        <dbReference type="Proteomes" id="UP000597761"/>
    </source>
</evidence>
<dbReference type="SUPFAM" id="SSF53448">
    <property type="entry name" value="Nucleotide-diphospho-sugar transferases"/>
    <property type="match status" value="1"/>
</dbReference>
<dbReference type="GO" id="GO:0016779">
    <property type="term" value="F:nucleotidyltransferase activity"/>
    <property type="evidence" value="ECO:0007669"/>
    <property type="project" value="UniProtKB-KW"/>
</dbReference>
<dbReference type="InterPro" id="IPR011004">
    <property type="entry name" value="Trimer_LpxA-like_sf"/>
</dbReference>